<accession>A0A0F9QIK6</accession>
<evidence type="ECO:0000313" key="1">
    <source>
        <dbReference type="EMBL" id="KKN42309.1"/>
    </source>
</evidence>
<gene>
    <name evidence="1" type="ORF">LCGC14_0714630</name>
</gene>
<dbReference type="AlphaFoldDB" id="A0A0F9QIK6"/>
<protein>
    <recommendedName>
        <fullName evidence="2">DUF3168 domain-containing protein</fullName>
    </recommendedName>
</protein>
<comment type="caution">
    <text evidence="1">The sequence shown here is derived from an EMBL/GenBank/DDBJ whole genome shotgun (WGS) entry which is preliminary data.</text>
</comment>
<name>A0A0F9QIK6_9ZZZZ</name>
<evidence type="ECO:0008006" key="2">
    <source>
        <dbReference type="Google" id="ProtNLM"/>
    </source>
</evidence>
<organism evidence="1">
    <name type="scientific">marine sediment metagenome</name>
    <dbReference type="NCBI Taxonomy" id="412755"/>
    <lineage>
        <taxon>unclassified sequences</taxon>
        <taxon>metagenomes</taxon>
        <taxon>ecological metagenomes</taxon>
    </lineage>
</organism>
<dbReference type="EMBL" id="LAZR01001590">
    <property type="protein sequence ID" value="KKN42309.1"/>
    <property type="molecule type" value="Genomic_DNA"/>
</dbReference>
<reference evidence="1" key="1">
    <citation type="journal article" date="2015" name="Nature">
        <title>Complex archaea that bridge the gap between prokaryotes and eukaryotes.</title>
        <authorList>
            <person name="Spang A."/>
            <person name="Saw J.H."/>
            <person name="Jorgensen S.L."/>
            <person name="Zaremba-Niedzwiedzka K."/>
            <person name="Martijn J."/>
            <person name="Lind A.E."/>
            <person name="van Eijk R."/>
            <person name="Schleper C."/>
            <person name="Guy L."/>
            <person name="Ettema T.J."/>
        </authorList>
    </citation>
    <scope>NUCLEOTIDE SEQUENCE</scope>
</reference>
<proteinExistence type="predicted"/>
<sequence>MSLTRALIYELEQDSGVSGKVSDRIFIGRPSRESPTYPMLIVDLTDTQHVTTNDGKAGLAMYTYDIEVEARTYEELNDTAKTVRILLDGNTGDATFGETAKTVDVKSITLQGQSDSKDGPDDGSDRPVFVRTMTFDIWWAESTS</sequence>